<proteinExistence type="predicted"/>
<dbReference type="PANTHER" id="PTHR43547:SF2">
    <property type="entry name" value="HYBRID SIGNAL TRANSDUCTION HISTIDINE KINASE C"/>
    <property type="match status" value="1"/>
</dbReference>
<dbReference type="PROSITE" id="PS50109">
    <property type="entry name" value="HIS_KIN"/>
    <property type="match status" value="1"/>
</dbReference>
<dbReference type="InterPro" id="IPR036097">
    <property type="entry name" value="HisK_dim/P_sf"/>
</dbReference>
<dbReference type="Pfam" id="PF00072">
    <property type="entry name" value="Response_reg"/>
    <property type="match status" value="1"/>
</dbReference>
<organism evidence="9">
    <name type="scientific">Planktothricoides sp. SpSt-374</name>
    <dbReference type="NCBI Taxonomy" id="2282167"/>
    <lineage>
        <taxon>Bacteria</taxon>
        <taxon>Bacillati</taxon>
        <taxon>Cyanobacteriota</taxon>
        <taxon>Cyanophyceae</taxon>
        <taxon>Oscillatoriophycideae</taxon>
        <taxon>Oscillatoriales</taxon>
        <taxon>Oscillatoriaceae</taxon>
        <taxon>Planktothricoides</taxon>
    </lineage>
</organism>
<dbReference type="PRINTS" id="PR00344">
    <property type="entry name" value="BCTRLSENSOR"/>
</dbReference>
<dbReference type="InterPro" id="IPR011006">
    <property type="entry name" value="CheY-like_superfamily"/>
</dbReference>
<dbReference type="InterPro" id="IPR005467">
    <property type="entry name" value="His_kinase_dom"/>
</dbReference>
<dbReference type="SUPFAM" id="SSF55874">
    <property type="entry name" value="ATPase domain of HSP90 chaperone/DNA topoisomerase II/histidine kinase"/>
    <property type="match status" value="1"/>
</dbReference>
<dbReference type="EMBL" id="DSPX01000098">
    <property type="protein sequence ID" value="HGG00980.1"/>
    <property type="molecule type" value="Genomic_DNA"/>
</dbReference>
<protein>
    <recommendedName>
        <fullName evidence="2">histidine kinase</fullName>
        <ecNumber evidence="2">2.7.13.3</ecNumber>
    </recommendedName>
</protein>
<keyword evidence="3 6" id="KW-0597">Phosphoprotein</keyword>
<dbReference type="Pfam" id="PF02518">
    <property type="entry name" value="HATPase_c"/>
    <property type="match status" value="1"/>
</dbReference>
<dbReference type="InterPro" id="IPR003661">
    <property type="entry name" value="HisK_dim/P_dom"/>
</dbReference>
<evidence type="ECO:0000256" key="3">
    <source>
        <dbReference type="ARBA" id="ARBA00022553"/>
    </source>
</evidence>
<comment type="caution">
    <text evidence="9">The sequence shown here is derived from an EMBL/GenBank/DDBJ whole genome shotgun (WGS) entry which is preliminary data.</text>
</comment>
<dbReference type="SMART" id="SM00448">
    <property type="entry name" value="REC"/>
    <property type="match status" value="1"/>
</dbReference>
<dbReference type="InterPro" id="IPR004358">
    <property type="entry name" value="Sig_transdc_His_kin-like_C"/>
</dbReference>
<feature type="domain" description="Histidine kinase" evidence="7">
    <location>
        <begin position="143"/>
        <end position="364"/>
    </location>
</feature>
<dbReference type="CDD" id="cd17574">
    <property type="entry name" value="REC_OmpR"/>
    <property type="match status" value="1"/>
</dbReference>
<evidence type="ECO:0000259" key="7">
    <source>
        <dbReference type="PROSITE" id="PS50109"/>
    </source>
</evidence>
<dbReference type="SMART" id="SM00388">
    <property type="entry name" value="HisKA"/>
    <property type="match status" value="1"/>
</dbReference>
<dbReference type="SUPFAM" id="SSF52172">
    <property type="entry name" value="CheY-like"/>
    <property type="match status" value="1"/>
</dbReference>
<dbReference type="EC" id="2.7.13.3" evidence="2"/>
<gene>
    <name evidence="9" type="ORF">ENR15_10100</name>
</gene>
<feature type="domain" description="Response regulatory" evidence="8">
    <location>
        <begin position="3"/>
        <end position="119"/>
    </location>
</feature>
<dbReference type="PANTHER" id="PTHR43547">
    <property type="entry name" value="TWO-COMPONENT HISTIDINE KINASE"/>
    <property type="match status" value="1"/>
</dbReference>
<evidence type="ECO:0000313" key="9">
    <source>
        <dbReference type="EMBL" id="HGG00980.1"/>
    </source>
</evidence>
<dbReference type="InterPro" id="IPR036890">
    <property type="entry name" value="HATPase_C_sf"/>
</dbReference>
<evidence type="ECO:0000256" key="6">
    <source>
        <dbReference type="PROSITE-ProRule" id="PRU00169"/>
    </source>
</evidence>
<evidence type="ECO:0000256" key="4">
    <source>
        <dbReference type="ARBA" id="ARBA00022777"/>
    </source>
</evidence>
<dbReference type="PROSITE" id="PS50110">
    <property type="entry name" value="RESPONSE_REGULATORY"/>
    <property type="match status" value="1"/>
</dbReference>
<evidence type="ECO:0000256" key="2">
    <source>
        <dbReference type="ARBA" id="ARBA00012438"/>
    </source>
</evidence>
<comment type="catalytic activity">
    <reaction evidence="1">
        <text>ATP + protein L-histidine = ADP + protein N-phospho-L-histidine.</text>
        <dbReference type="EC" id="2.7.13.3"/>
    </reaction>
</comment>
<keyword evidence="5" id="KW-0902">Two-component regulatory system</keyword>
<keyword evidence="4 9" id="KW-0418">Kinase</keyword>
<reference evidence="9" key="1">
    <citation type="journal article" date="2020" name="mSystems">
        <title>Genome- and Community-Level Interaction Insights into Carbon Utilization and Element Cycling Functions of Hydrothermarchaeota in Hydrothermal Sediment.</title>
        <authorList>
            <person name="Zhou Z."/>
            <person name="Liu Y."/>
            <person name="Xu W."/>
            <person name="Pan J."/>
            <person name="Luo Z.H."/>
            <person name="Li M."/>
        </authorList>
    </citation>
    <scope>NUCLEOTIDE SEQUENCE [LARGE SCALE GENOMIC DNA]</scope>
    <source>
        <strain evidence="9">SpSt-374</strain>
    </source>
</reference>
<dbReference type="GO" id="GO:0000155">
    <property type="term" value="F:phosphorelay sensor kinase activity"/>
    <property type="evidence" value="ECO:0007669"/>
    <property type="project" value="InterPro"/>
</dbReference>
<dbReference type="Gene3D" id="3.40.50.2300">
    <property type="match status" value="1"/>
</dbReference>
<keyword evidence="4 9" id="KW-0808">Transferase</keyword>
<dbReference type="SUPFAM" id="SSF47384">
    <property type="entry name" value="Homodimeric domain of signal transducing histidine kinase"/>
    <property type="match status" value="1"/>
</dbReference>
<name>A0A7C3ZH02_9CYAN</name>
<sequence length="365" mass="40628">MKTILVIEDDDRVRENILDLLEAEEYQALAAPNGIEGVQKATQYLPDLIICDVMMPELDGYGVIQALRKNEATATIPFIFLTAKAEKTDTRKGMELGADDYLTKPFTLEELLKAISARLEKQTAIERESDKKLQQLRQNLVHAMPHELRTPLNGIISYSQMLMEECQEMDRAEIQEMAEGIYQSGQRLYRLVQNYLLYAEIELISNDKERLKILRAGIGAATLSTIATSANKAAKKFDRLADLRLDLADAPAAISAVHLHKIVEELVDNACKYSTEGSTILVLGIAAEKIYTLSVSNLGRGMSPEQIASLGAYIQFERKLYEQQGSGLGLTIAKRLAELYQGRLMIDSIAGDYTTVSVILPLENL</sequence>
<dbReference type="SMART" id="SM00387">
    <property type="entry name" value="HATPase_c"/>
    <property type="match status" value="1"/>
</dbReference>
<dbReference type="Gene3D" id="3.30.565.10">
    <property type="entry name" value="Histidine kinase-like ATPase, C-terminal domain"/>
    <property type="match status" value="1"/>
</dbReference>
<accession>A0A7C3ZH02</accession>
<dbReference type="Gene3D" id="1.10.287.130">
    <property type="match status" value="1"/>
</dbReference>
<dbReference type="CDD" id="cd00082">
    <property type="entry name" value="HisKA"/>
    <property type="match status" value="1"/>
</dbReference>
<evidence type="ECO:0000256" key="5">
    <source>
        <dbReference type="ARBA" id="ARBA00023012"/>
    </source>
</evidence>
<dbReference type="AlphaFoldDB" id="A0A7C3ZH02"/>
<dbReference type="InterPro" id="IPR001789">
    <property type="entry name" value="Sig_transdc_resp-reg_receiver"/>
</dbReference>
<evidence type="ECO:0000256" key="1">
    <source>
        <dbReference type="ARBA" id="ARBA00000085"/>
    </source>
</evidence>
<dbReference type="Pfam" id="PF00512">
    <property type="entry name" value="HisKA"/>
    <property type="match status" value="1"/>
</dbReference>
<evidence type="ECO:0000259" key="8">
    <source>
        <dbReference type="PROSITE" id="PS50110"/>
    </source>
</evidence>
<dbReference type="InterPro" id="IPR003594">
    <property type="entry name" value="HATPase_dom"/>
</dbReference>
<feature type="modified residue" description="4-aspartylphosphate" evidence="6">
    <location>
        <position position="52"/>
    </location>
</feature>